<dbReference type="InterPro" id="IPR003661">
    <property type="entry name" value="HisK_dim/P_dom"/>
</dbReference>
<comment type="catalytic activity">
    <reaction evidence="1">
        <text>ATP + protein L-histidine = ADP + protein N-phospho-L-histidine.</text>
        <dbReference type="EC" id="2.7.13.3"/>
    </reaction>
</comment>
<reference evidence="18 19" key="1">
    <citation type="submission" date="2017-10" db="EMBL/GenBank/DDBJ databases">
        <title>Frigbacter circumglobatus gen. nov. sp. nov., isolated from sediment cultured in situ.</title>
        <authorList>
            <person name="Zhao Z."/>
        </authorList>
    </citation>
    <scope>NUCLEOTIDE SEQUENCE [LARGE SCALE GENOMIC DNA]</scope>
    <source>
        <strain evidence="18 19">ZYL</strain>
    </source>
</reference>
<dbReference type="SMART" id="SM00304">
    <property type="entry name" value="HAMP"/>
    <property type="match status" value="1"/>
</dbReference>
<comment type="subcellular location">
    <subcellularLocation>
        <location evidence="2">Cell inner membrane</location>
        <topology evidence="2">Multi-pass membrane protein</topology>
    </subcellularLocation>
</comment>
<evidence type="ECO:0000256" key="15">
    <source>
        <dbReference type="SAM" id="Phobius"/>
    </source>
</evidence>
<feature type="domain" description="Histidine kinase" evidence="16">
    <location>
        <begin position="256"/>
        <end position="455"/>
    </location>
</feature>
<dbReference type="SMART" id="SM00388">
    <property type="entry name" value="HisKA"/>
    <property type="match status" value="1"/>
</dbReference>
<dbReference type="PANTHER" id="PTHR44936">
    <property type="entry name" value="SENSOR PROTEIN CREC"/>
    <property type="match status" value="1"/>
</dbReference>
<dbReference type="InterPro" id="IPR004358">
    <property type="entry name" value="Sig_transdc_His_kin-like_C"/>
</dbReference>
<dbReference type="SUPFAM" id="SSF55874">
    <property type="entry name" value="ATPase domain of HSP90 chaperone/DNA topoisomerase II/histidine kinase"/>
    <property type="match status" value="1"/>
</dbReference>
<keyword evidence="13" id="KW-0902">Two-component regulatory system</keyword>
<dbReference type="Pfam" id="PF02518">
    <property type="entry name" value="HATPase_c"/>
    <property type="match status" value="1"/>
</dbReference>
<keyword evidence="9" id="KW-0547">Nucleotide-binding</keyword>
<dbReference type="Pfam" id="PF00672">
    <property type="entry name" value="HAMP"/>
    <property type="match status" value="1"/>
</dbReference>
<dbReference type="Proteomes" id="UP000229730">
    <property type="component" value="Unassembled WGS sequence"/>
</dbReference>
<evidence type="ECO:0000259" key="17">
    <source>
        <dbReference type="PROSITE" id="PS50885"/>
    </source>
</evidence>
<evidence type="ECO:0000256" key="1">
    <source>
        <dbReference type="ARBA" id="ARBA00000085"/>
    </source>
</evidence>
<keyword evidence="14 15" id="KW-0472">Membrane</keyword>
<dbReference type="PROSITE" id="PS50109">
    <property type="entry name" value="HIS_KIN"/>
    <property type="match status" value="1"/>
</dbReference>
<dbReference type="AlphaFoldDB" id="A0A2G4YNF8"/>
<evidence type="ECO:0000256" key="10">
    <source>
        <dbReference type="ARBA" id="ARBA00022777"/>
    </source>
</evidence>
<keyword evidence="11" id="KW-0067">ATP-binding</keyword>
<evidence type="ECO:0000313" key="18">
    <source>
        <dbReference type="EMBL" id="PHZ83869.1"/>
    </source>
</evidence>
<organism evidence="18 19">
    <name type="scientific">Paremcibacter congregatus</name>
    <dbReference type="NCBI Taxonomy" id="2043170"/>
    <lineage>
        <taxon>Bacteria</taxon>
        <taxon>Pseudomonadati</taxon>
        <taxon>Pseudomonadota</taxon>
        <taxon>Alphaproteobacteria</taxon>
        <taxon>Emcibacterales</taxon>
        <taxon>Emcibacteraceae</taxon>
        <taxon>Paremcibacter</taxon>
    </lineage>
</organism>
<evidence type="ECO:0000256" key="6">
    <source>
        <dbReference type="ARBA" id="ARBA00022553"/>
    </source>
</evidence>
<evidence type="ECO:0000256" key="5">
    <source>
        <dbReference type="ARBA" id="ARBA00022519"/>
    </source>
</evidence>
<keyword evidence="10" id="KW-0418">Kinase</keyword>
<dbReference type="InParanoid" id="A0A2G4YNF8"/>
<keyword evidence="19" id="KW-1185">Reference proteome</keyword>
<keyword evidence="8 15" id="KW-0812">Transmembrane</keyword>
<evidence type="ECO:0000256" key="11">
    <source>
        <dbReference type="ARBA" id="ARBA00022840"/>
    </source>
</evidence>
<evidence type="ECO:0000256" key="8">
    <source>
        <dbReference type="ARBA" id="ARBA00022692"/>
    </source>
</evidence>
<feature type="domain" description="HAMP" evidence="17">
    <location>
        <begin position="196"/>
        <end position="248"/>
    </location>
</feature>
<keyword evidence="4" id="KW-1003">Cell membrane</keyword>
<dbReference type="Gene3D" id="3.30.565.10">
    <property type="entry name" value="Histidine kinase-like ATPase, C-terminal domain"/>
    <property type="match status" value="1"/>
</dbReference>
<evidence type="ECO:0000256" key="3">
    <source>
        <dbReference type="ARBA" id="ARBA00012438"/>
    </source>
</evidence>
<evidence type="ECO:0000256" key="9">
    <source>
        <dbReference type="ARBA" id="ARBA00022741"/>
    </source>
</evidence>
<dbReference type="SMART" id="SM00387">
    <property type="entry name" value="HATPase_c"/>
    <property type="match status" value="1"/>
</dbReference>
<dbReference type="InterPro" id="IPR005467">
    <property type="entry name" value="His_kinase_dom"/>
</dbReference>
<dbReference type="PRINTS" id="PR00344">
    <property type="entry name" value="BCTRLSENSOR"/>
</dbReference>
<evidence type="ECO:0000256" key="4">
    <source>
        <dbReference type="ARBA" id="ARBA00022475"/>
    </source>
</evidence>
<dbReference type="InterPro" id="IPR003660">
    <property type="entry name" value="HAMP_dom"/>
</dbReference>
<evidence type="ECO:0000259" key="16">
    <source>
        <dbReference type="PROSITE" id="PS50109"/>
    </source>
</evidence>
<evidence type="ECO:0000256" key="14">
    <source>
        <dbReference type="ARBA" id="ARBA00023136"/>
    </source>
</evidence>
<evidence type="ECO:0000256" key="12">
    <source>
        <dbReference type="ARBA" id="ARBA00022989"/>
    </source>
</evidence>
<keyword evidence="7" id="KW-0808">Transferase</keyword>
<keyword evidence="6" id="KW-0597">Phosphoprotein</keyword>
<dbReference type="EMBL" id="PDEM01000031">
    <property type="protein sequence ID" value="PHZ83869.1"/>
    <property type="molecule type" value="Genomic_DNA"/>
</dbReference>
<evidence type="ECO:0000256" key="2">
    <source>
        <dbReference type="ARBA" id="ARBA00004429"/>
    </source>
</evidence>
<dbReference type="GO" id="GO:0005524">
    <property type="term" value="F:ATP binding"/>
    <property type="evidence" value="ECO:0007669"/>
    <property type="project" value="UniProtKB-KW"/>
</dbReference>
<dbReference type="InterPro" id="IPR050980">
    <property type="entry name" value="2C_sensor_his_kinase"/>
</dbReference>
<dbReference type="Gene3D" id="1.10.287.130">
    <property type="match status" value="1"/>
</dbReference>
<dbReference type="GO" id="GO:0000155">
    <property type="term" value="F:phosphorelay sensor kinase activity"/>
    <property type="evidence" value="ECO:0007669"/>
    <property type="project" value="InterPro"/>
</dbReference>
<comment type="caution">
    <text evidence="18">The sequence shown here is derived from an EMBL/GenBank/DDBJ whole genome shotgun (WGS) entry which is preliminary data.</text>
</comment>
<protein>
    <recommendedName>
        <fullName evidence="3">histidine kinase</fullName>
        <ecNumber evidence="3">2.7.13.3</ecNumber>
    </recommendedName>
</protein>
<dbReference type="GO" id="GO:0005886">
    <property type="term" value="C:plasma membrane"/>
    <property type="evidence" value="ECO:0007669"/>
    <property type="project" value="UniProtKB-SubCell"/>
</dbReference>
<dbReference type="InterPro" id="IPR036097">
    <property type="entry name" value="HisK_dim/P_sf"/>
</dbReference>
<dbReference type="PANTHER" id="PTHR44936:SF5">
    <property type="entry name" value="SENSOR HISTIDINE KINASE ENVZ"/>
    <property type="match status" value="1"/>
</dbReference>
<dbReference type="Pfam" id="PF00512">
    <property type="entry name" value="HisKA"/>
    <property type="match status" value="1"/>
</dbReference>
<evidence type="ECO:0000256" key="13">
    <source>
        <dbReference type="ARBA" id="ARBA00023012"/>
    </source>
</evidence>
<name>A0A2G4YNF8_9PROT</name>
<dbReference type="PROSITE" id="PS50885">
    <property type="entry name" value="HAMP"/>
    <property type="match status" value="1"/>
</dbReference>
<dbReference type="SUPFAM" id="SSF47384">
    <property type="entry name" value="Homodimeric domain of signal transducing histidine kinase"/>
    <property type="match status" value="1"/>
</dbReference>
<dbReference type="CDD" id="cd00082">
    <property type="entry name" value="HisKA"/>
    <property type="match status" value="1"/>
</dbReference>
<dbReference type="InterPro" id="IPR003594">
    <property type="entry name" value="HATPase_dom"/>
</dbReference>
<keyword evidence="12 15" id="KW-1133">Transmembrane helix</keyword>
<dbReference type="EC" id="2.7.13.3" evidence="3"/>
<proteinExistence type="predicted"/>
<gene>
    <name evidence="18" type="ORF">CRD36_16095</name>
</gene>
<feature type="transmembrane region" description="Helical" evidence="15">
    <location>
        <begin position="176"/>
        <end position="195"/>
    </location>
</feature>
<dbReference type="FunCoup" id="A0A2G4YNF8">
    <property type="interactions" value="135"/>
</dbReference>
<evidence type="ECO:0000256" key="7">
    <source>
        <dbReference type="ARBA" id="ARBA00022679"/>
    </source>
</evidence>
<sequence length="457" mass="50963">MKLFSRLIPKSMTGQMIAILTLALTLLLATFTILEFLKNDTAIETAQKSDTLDRLKRIKPILENIEAEQLENFFTFTSSCHEGYTLTDKPFDFHGTTEETNQLEMRIAQELPLDESLILVGQARLTQDNFSYKLCSPSEIDLPMDGIVISIKLRSGKWFNTEVHPHEWHVQYIIDWIMWSGSAFFIIGGTAIFFMRRLSKPLNNLTNATQSFGRGLNVSEVEESGPPDVKRAIESFNAMQKQVADEITKRTNTLAAISHDVRTPLTALRIKAELIDDLDIREDLISSINKMEKITTSALEFLRGESRTEPMRNVDLSALVESECLDFSELGQKATFIGKQNIHYTCRPDALARAIRNLIENALKYAGSARVDLQLGTDFVSISISDDGPGIPHDKIICALEPFERLSKARESNQGGFGLGLTVAKAISEGHDGELILTANKPTGLIATIQLPKVGQF</sequence>
<keyword evidence="5" id="KW-0997">Cell inner membrane</keyword>
<dbReference type="OrthoDB" id="9804645at2"/>
<evidence type="ECO:0000313" key="19">
    <source>
        <dbReference type="Proteomes" id="UP000229730"/>
    </source>
</evidence>
<accession>A0A2G4YNF8</accession>
<dbReference type="RefSeq" id="WP_099474966.1">
    <property type="nucleotide sequence ID" value="NZ_CP041025.1"/>
</dbReference>
<dbReference type="InterPro" id="IPR036890">
    <property type="entry name" value="HATPase_C_sf"/>
</dbReference>